<dbReference type="InterPro" id="IPR010286">
    <property type="entry name" value="METTL16/RlmF"/>
</dbReference>
<evidence type="ECO:0000313" key="7">
    <source>
        <dbReference type="EMBL" id="MBB6002085.1"/>
    </source>
</evidence>
<accession>A0A841EG18</accession>
<dbReference type="SUPFAM" id="SSF53335">
    <property type="entry name" value="S-adenosyl-L-methionine-dependent methyltransferases"/>
    <property type="match status" value="1"/>
</dbReference>
<organism evidence="7 8">
    <name type="scientific">Arcicella rosea</name>
    <dbReference type="NCBI Taxonomy" id="502909"/>
    <lineage>
        <taxon>Bacteria</taxon>
        <taxon>Pseudomonadati</taxon>
        <taxon>Bacteroidota</taxon>
        <taxon>Cytophagia</taxon>
        <taxon>Cytophagales</taxon>
        <taxon>Flectobacillaceae</taxon>
        <taxon>Arcicella</taxon>
    </lineage>
</organism>
<keyword evidence="3 6" id="KW-0489">Methyltransferase</keyword>
<proteinExistence type="inferred from homology"/>
<comment type="subcellular location">
    <subcellularLocation>
        <location evidence="6">Cytoplasm</location>
    </subcellularLocation>
</comment>
<name>A0A841EG18_9BACT</name>
<dbReference type="GO" id="GO:0070475">
    <property type="term" value="P:rRNA base methylation"/>
    <property type="evidence" value="ECO:0007669"/>
    <property type="project" value="TreeGrafter"/>
</dbReference>
<keyword evidence="8" id="KW-1185">Reference proteome</keyword>
<dbReference type="HAMAP" id="MF_01848">
    <property type="entry name" value="23SrRNA_methyltr_F"/>
    <property type="match status" value="1"/>
</dbReference>
<evidence type="ECO:0000256" key="3">
    <source>
        <dbReference type="ARBA" id="ARBA00022603"/>
    </source>
</evidence>
<dbReference type="InterPro" id="IPR016909">
    <property type="entry name" value="rRNA_lsu_MeTfrase_F"/>
</dbReference>
<dbReference type="PANTHER" id="PTHR13393">
    <property type="entry name" value="SAM-DEPENDENT METHYLTRANSFERASE"/>
    <property type="match status" value="1"/>
</dbReference>
<dbReference type="GO" id="GO:0005737">
    <property type="term" value="C:cytoplasm"/>
    <property type="evidence" value="ECO:0007669"/>
    <property type="project" value="UniProtKB-SubCell"/>
</dbReference>
<dbReference type="NCBIfam" id="NF008725">
    <property type="entry name" value="PRK11727.1"/>
    <property type="match status" value="1"/>
</dbReference>
<dbReference type="FunFam" id="3.40.50.150:FF:000045">
    <property type="entry name" value="Ribosomal RNA large subunit methyltransferase F"/>
    <property type="match status" value="1"/>
</dbReference>
<dbReference type="Pfam" id="PF05971">
    <property type="entry name" value="Methyltransf_10"/>
    <property type="match status" value="1"/>
</dbReference>
<comment type="similarity">
    <text evidence="6">Belongs to the methyltransferase superfamily. METTL16/RlmF family.</text>
</comment>
<dbReference type="RefSeq" id="WP_184130419.1">
    <property type="nucleotide sequence ID" value="NZ_JACHKT010000003.1"/>
</dbReference>
<evidence type="ECO:0000256" key="5">
    <source>
        <dbReference type="ARBA" id="ARBA00022691"/>
    </source>
</evidence>
<keyword evidence="5 6" id="KW-0949">S-adenosyl-L-methionine</keyword>
<evidence type="ECO:0000256" key="6">
    <source>
        <dbReference type="HAMAP-Rule" id="MF_01848"/>
    </source>
</evidence>
<dbReference type="InterPro" id="IPR029063">
    <property type="entry name" value="SAM-dependent_MTases_sf"/>
</dbReference>
<gene>
    <name evidence="6" type="primary">rlmF</name>
    <name evidence="7" type="ORF">HNP25_000734</name>
</gene>
<protein>
    <recommendedName>
        <fullName evidence="6">Ribosomal RNA large subunit methyltransferase F</fullName>
        <ecNumber evidence="6">2.1.1.181</ecNumber>
    </recommendedName>
    <alternativeName>
        <fullName evidence="6">23S rRNA mA1618 methyltransferase</fullName>
    </alternativeName>
    <alternativeName>
        <fullName evidence="6">rRNA adenine N-6-methyltransferase</fullName>
    </alternativeName>
</protein>
<evidence type="ECO:0000313" key="8">
    <source>
        <dbReference type="Proteomes" id="UP000524404"/>
    </source>
</evidence>
<dbReference type="GO" id="GO:0052907">
    <property type="term" value="F:23S rRNA (adenine(1618)-N(6))-methyltransferase activity"/>
    <property type="evidence" value="ECO:0007669"/>
    <property type="project" value="UniProtKB-EC"/>
</dbReference>
<reference evidence="7 8" key="1">
    <citation type="submission" date="2020-08" db="EMBL/GenBank/DDBJ databases">
        <title>Functional genomics of gut bacteria from endangered species of beetles.</title>
        <authorList>
            <person name="Carlos-Shanley C."/>
        </authorList>
    </citation>
    <scope>NUCLEOTIDE SEQUENCE [LARGE SCALE GENOMIC DNA]</scope>
    <source>
        <strain evidence="7 8">S00070</strain>
    </source>
</reference>
<sequence>MSKELIKNITEKSSLHPRNPHRFRYDFEELIISLPALAKYVFRNQYDVESIDFSNSDAVKVLNKALLKHFYNIDYWDIPANCLCPPIPGRADYIHYLADLLASSNNGNIPKGSSVSALDIGVGANCVYPIIGNHEYAWQFVGADIDKKAITSAQAIVEGNESLKNAVACRWQASSKNIFKGIIQPEEYFDLTLCNPPFHASMAEAKAGTERKWKNLGKNNKSTLNFGGQNNELWCEGGEEAFVSNMIEESTIFANQCFWFTSLISKKITLPRAYSLLKKVKALEVKTIEMAQGQKVSRLLAWTFLSKNQQENWRISRWTK</sequence>
<keyword evidence="4 6" id="KW-0808">Transferase</keyword>
<comment type="caution">
    <text evidence="7">The sequence shown here is derived from an EMBL/GenBank/DDBJ whole genome shotgun (WGS) entry which is preliminary data.</text>
</comment>
<dbReference type="Gene3D" id="3.40.50.150">
    <property type="entry name" value="Vaccinia Virus protein VP39"/>
    <property type="match status" value="1"/>
</dbReference>
<dbReference type="PIRSF" id="PIRSF029038">
    <property type="entry name" value="Mtase_YbiN_prd"/>
    <property type="match status" value="1"/>
</dbReference>
<dbReference type="PANTHER" id="PTHR13393:SF0">
    <property type="entry name" value="RNA N6-ADENOSINE-METHYLTRANSFERASE METTL16"/>
    <property type="match status" value="1"/>
</dbReference>
<evidence type="ECO:0000256" key="4">
    <source>
        <dbReference type="ARBA" id="ARBA00022679"/>
    </source>
</evidence>
<evidence type="ECO:0000256" key="2">
    <source>
        <dbReference type="ARBA" id="ARBA00022552"/>
    </source>
</evidence>
<evidence type="ECO:0000256" key="1">
    <source>
        <dbReference type="ARBA" id="ARBA00022490"/>
    </source>
</evidence>
<dbReference type="EMBL" id="JACHKT010000003">
    <property type="protein sequence ID" value="MBB6002085.1"/>
    <property type="molecule type" value="Genomic_DNA"/>
</dbReference>
<dbReference type="EC" id="2.1.1.181" evidence="6"/>
<dbReference type="AlphaFoldDB" id="A0A841EG18"/>
<dbReference type="Proteomes" id="UP000524404">
    <property type="component" value="Unassembled WGS sequence"/>
</dbReference>
<dbReference type="CDD" id="cd02440">
    <property type="entry name" value="AdoMet_MTases"/>
    <property type="match status" value="1"/>
</dbReference>
<comment type="catalytic activity">
    <reaction evidence="6">
        <text>adenosine(1618) in 23S rRNA + S-adenosyl-L-methionine = N(6)-methyladenosine(1618) in 23S rRNA + S-adenosyl-L-homocysteine + H(+)</text>
        <dbReference type="Rhea" id="RHEA:16497"/>
        <dbReference type="Rhea" id="RHEA-COMP:10229"/>
        <dbReference type="Rhea" id="RHEA-COMP:10231"/>
        <dbReference type="ChEBI" id="CHEBI:15378"/>
        <dbReference type="ChEBI" id="CHEBI:57856"/>
        <dbReference type="ChEBI" id="CHEBI:59789"/>
        <dbReference type="ChEBI" id="CHEBI:74411"/>
        <dbReference type="ChEBI" id="CHEBI:74449"/>
        <dbReference type="EC" id="2.1.1.181"/>
    </reaction>
</comment>
<keyword evidence="1 6" id="KW-0963">Cytoplasm</keyword>
<keyword evidence="2 6" id="KW-0698">rRNA processing</keyword>
<comment type="function">
    <text evidence="6">Specifically methylates the adenine in position 1618 of 23S rRNA.</text>
</comment>